<organism evidence="2 4">
    <name type="scientific">Haladaptatus paucihalophilus DX253</name>
    <dbReference type="NCBI Taxonomy" id="797209"/>
    <lineage>
        <taxon>Archaea</taxon>
        <taxon>Methanobacteriati</taxon>
        <taxon>Methanobacteriota</taxon>
        <taxon>Stenosarchaea group</taxon>
        <taxon>Halobacteria</taxon>
        <taxon>Halobacteriales</taxon>
        <taxon>Haladaptataceae</taxon>
        <taxon>Haladaptatus</taxon>
    </lineage>
</organism>
<sequence>MGGSEDDLIETSLGEEDLYDVTTWEERTRTDRAAVAIYRGLTGNWRRVFVALAVLLFVAQLAATGFILFLQPALGVLTFLSVIPAFVLAALIWYGDDVQREPLAPLAVTFLLGVLFAGFAALLNTTLQPVFQLIPVVGTVAFFYVVVGPVEETSKWLASRLYAYRTPYLGAAIDGAVFGAFAGLGFATIENFTYITNALFTAGRLPMSRLASIAVGTAAQRSFVGPGHVIYASFAGYYLGLAKGNPENRGPIVVKGLLIAVLIHATYDALVTYLPLSGVAFIAFVVVYDGFFLALLYRKIAAYRHKYREATERPERTPS</sequence>
<dbReference type="PANTHER" id="PTHR36844:SF1">
    <property type="entry name" value="PROTEASE PRSW"/>
    <property type="match status" value="1"/>
</dbReference>
<name>E7QV07_HALPU</name>
<proteinExistence type="predicted"/>
<dbReference type="eggNOG" id="arCOG02985">
    <property type="taxonomic scope" value="Archaea"/>
</dbReference>
<keyword evidence="1" id="KW-0472">Membrane</keyword>
<evidence type="ECO:0000313" key="3">
    <source>
        <dbReference type="EMBL" id="SHL25678.1"/>
    </source>
</evidence>
<accession>E7QV07</accession>
<keyword evidence="1" id="KW-1133">Transmembrane helix</keyword>
<dbReference type="PATRIC" id="fig|797209.4.peg.2601"/>
<feature type="transmembrane region" description="Helical" evidence="1">
    <location>
        <begin position="76"/>
        <end position="94"/>
    </location>
</feature>
<protein>
    <submittedName>
        <fullName evidence="3">Membrane proteinase PrsW, cleaves anti-sigma factor RsiW, M82 family</fullName>
    </submittedName>
</protein>
<feature type="transmembrane region" description="Helical" evidence="1">
    <location>
        <begin position="103"/>
        <end position="123"/>
    </location>
</feature>
<feature type="transmembrane region" description="Helical" evidence="1">
    <location>
        <begin position="223"/>
        <end position="240"/>
    </location>
</feature>
<gene>
    <name evidence="3" type="ORF">SAMN05444342_3438</name>
    <name evidence="2" type="ORF">ZOD2009_13216</name>
</gene>
<feature type="transmembrane region" description="Helical" evidence="1">
    <location>
        <begin position="48"/>
        <end position="70"/>
    </location>
</feature>
<feature type="transmembrane region" description="Helical" evidence="1">
    <location>
        <begin position="252"/>
        <end position="270"/>
    </location>
</feature>
<dbReference type="InterPro" id="IPR026898">
    <property type="entry name" value="PrsW"/>
</dbReference>
<dbReference type="STRING" id="797209.GCA_000376445_03846"/>
<dbReference type="OrthoDB" id="248468at2157"/>
<keyword evidence="1" id="KW-0812">Transmembrane</keyword>
<evidence type="ECO:0000313" key="4">
    <source>
        <dbReference type="Proteomes" id="UP000003751"/>
    </source>
</evidence>
<dbReference type="PANTHER" id="PTHR36844">
    <property type="entry name" value="PROTEASE PRSW"/>
    <property type="match status" value="1"/>
</dbReference>
<feature type="transmembrane region" description="Helical" evidence="1">
    <location>
        <begin position="276"/>
        <end position="297"/>
    </location>
</feature>
<keyword evidence="5" id="KW-1185">Reference proteome</keyword>
<dbReference type="Pfam" id="PF13367">
    <property type="entry name" value="PrsW-protease"/>
    <property type="match status" value="1"/>
</dbReference>
<dbReference type="EMBL" id="AEMG01000013">
    <property type="protein sequence ID" value="EFW91525.1"/>
    <property type="molecule type" value="Genomic_DNA"/>
</dbReference>
<reference evidence="2 4" key="1">
    <citation type="journal article" date="2014" name="ISME J.">
        <title>Trehalose/2-sulfotrehalose biosynthesis and glycine-betaine uptake are widely spread mechanisms for osmoadaptation in the Halobacteriales.</title>
        <authorList>
            <person name="Youssef N.H."/>
            <person name="Savage-Ashlock K.N."/>
            <person name="McCully A.L."/>
            <person name="Luedtke B."/>
            <person name="Shaw E.I."/>
            <person name="Hoff W.D."/>
            <person name="Elshahed M.S."/>
        </authorList>
    </citation>
    <scope>NUCLEOTIDE SEQUENCE [LARGE SCALE GENOMIC DNA]</scope>
    <source>
        <strain evidence="2 4">DX253</strain>
    </source>
</reference>
<evidence type="ECO:0000313" key="5">
    <source>
        <dbReference type="Proteomes" id="UP000184203"/>
    </source>
</evidence>
<reference evidence="5" key="3">
    <citation type="submission" date="2016-11" db="EMBL/GenBank/DDBJ databases">
        <authorList>
            <person name="Varghese N."/>
            <person name="Submissions S."/>
        </authorList>
    </citation>
    <scope>NUCLEOTIDE SEQUENCE [LARGE SCALE GENOMIC DNA]</scope>
    <source>
        <strain evidence="5">DX253</strain>
    </source>
</reference>
<dbReference type="RefSeq" id="WP_007980546.1">
    <property type="nucleotide sequence ID" value="NZ_AEMG01000013.1"/>
</dbReference>
<evidence type="ECO:0000256" key="1">
    <source>
        <dbReference type="SAM" id="Phobius"/>
    </source>
</evidence>
<dbReference type="Proteomes" id="UP000184203">
    <property type="component" value="Unassembled WGS sequence"/>
</dbReference>
<feature type="transmembrane region" description="Helical" evidence="1">
    <location>
        <begin position="129"/>
        <end position="147"/>
    </location>
</feature>
<dbReference type="EMBL" id="FRAN01000005">
    <property type="protein sequence ID" value="SHL25678.1"/>
    <property type="molecule type" value="Genomic_DNA"/>
</dbReference>
<dbReference type="Proteomes" id="UP000003751">
    <property type="component" value="Unassembled WGS sequence"/>
</dbReference>
<reference evidence="3" key="2">
    <citation type="submission" date="2016-11" db="EMBL/GenBank/DDBJ databases">
        <authorList>
            <person name="Jaros S."/>
            <person name="Januszkiewicz K."/>
            <person name="Wedrychowicz H."/>
        </authorList>
    </citation>
    <scope>NUCLEOTIDE SEQUENCE [LARGE SCALE GENOMIC DNA]</scope>
    <source>
        <strain evidence="3">DX253</strain>
    </source>
</reference>
<evidence type="ECO:0000313" key="2">
    <source>
        <dbReference type="EMBL" id="EFW91525.1"/>
    </source>
</evidence>
<dbReference type="GO" id="GO:0008233">
    <property type="term" value="F:peptidase activity"/>
    <property type="evidence" value="ECO:0007669"/>
    <property type="project" value="InterPro"/>
</dbReference>
<dbReference type="AlphaFoldDB" id="E7QV07"/>
<feature type="transmembrane region" description="Helical" evidence="1">
    <location>
        <begin position="168"/>
        <end position="189"/>
    </location>
</feature>